<dbReference type="InterPro" id="IPR002213">
    <property type="entry name" value="UDP_glucos_trans"/>
</dbReference>
<dbReference type="Proteomes" id="UP000386466">
    <property type="component" value="Unassembled WGS sequence"/>
</dbReference>
<gene>
    <name evidence="3" type="ORF">LYPA_23C016484</name>
</gene>
<evidence type="ECO:0000256" key="2">
    <source>
        <dbReference type="SAM" id="SignalP"/>
    </source>
</evidence>
<reference evidence="3 4" key="1">
    <citation type="submission" date="2019-01" db="EMBL/GenBank/DDBJ databases">
        <authorList>
            <person name="Alioto T."/>
            <person name="Alioto T."/>
        </authorList>
    </citation>
    <scope>NUCLEOTIDE SEQUENCE [LARGE SCALE GENOMIC DNA]</scope>
</reference>
<name>A0A485NYK9_LYNPA</name>
<dbReference type="EMBL" id="CAAGRJ010023214">
    <property type="protein sequence ID" value="VFV36706.1"/>
    <property type="molecule type" value="Genomic_DNA"/>
</dbReference>
<dbReference type="GO" id="GO:0008194">
    <property type="term" value="F:UDP-glycosyltransferase activity"/>
    <property type="evidence" value="ECO:0007669"/>
    <property type="project" value="InterPro"/>
</dbReference>
<keyword evidence="4" id="KW-1185">Reference proteome</keyword>
<dbReference type="AlphaFoldDB" id="A0A485NYK9"/>
<feature type="signal peptide" evidence="2">
    <location>
        <begin position="1"/>
        <end position="26"/>
    </location>
</feature>
<dbReference type="Pfam" id="PF00201">
    <property type="entry name" value="UDPGT"/>
    <property type="match status" value="1"/>
</dbReference>
<keyword evidence="1 3" id="KW-0808">Transferase</keyword>
<accession>A0A485NYK9</accession>
<evidence type="ECO:0000313" key="3">
    <source>
        <dbReference type="EMBL" id="VFV36706.1"/>
    </source>
</evidence>
<proteinExistence type="predicted"/>
<keyword evidence="2" id="KW-0732">Signal</keyword>
<protein>
    <submittedName>
        <fullName evidence="3">Udp-glucuronosyltransferase 1-6</fullName>
    </submittedName>
</protein>
<feature type="chain" id="PRO_5019717530" evidence="2">
    <location>
        <begin position="27"/>
        <end position="91"/>
    </location>
</feature>
<evidence type="ECO:0000313" key="4">
    <source>
        <dbReference type="Proteomes" id="UP000386466"/>
    </source>
</evidence>
<sequence length="91" mass="10239">MACLPHAFQKVSAGVFLLALWSEVVGDKLLVVPQDGSHGLSLKDAVELLSEKGHDMVVLVSEVNLLLKESKHYTRKIYPVPFDREEPEHRF</sequence>
<evidence type="ECO:0000256" key="1">
    <source>
        <dbReference type="ARBA" id="ARBA00022679"/>
    </source>
</evidence>
<organism evidence="3 4">
    <name type="scientific">Lynx pardinus</name>
    <name type="common">Iberian lynx</name>
    <name type="synonym">Felis pardina</name>
    <dbReference type="NCBI Taxonomy" id="191816"/>
    <lineage>
        <taxon>Eukaryota</taxon>
        <taxon>Metazoa</taxon>
        <taxon>Chordata</taxon>
        <taxon>Craniata</taxon>
        <taxon>Vertebrata</taxon>
        <taxon>Euteleostomi</taxon>
        <taxon>Mammalia</taxon>
        <taxon>Eutheria</taxon>
        <taxon>Laurasiatheria</taxon>
        <taxon>Carnivora</taxon>
        <taxon>Feliformia</taxon>
        <taxon>Felidae</taxon>
        <taxon>Felinae</taxon>
        <taxon>Lynx</taxon>
    </lineage>
</organism>